<reference evidence="1 2" key="1">
    <citation type="submission" date="2024-01" db="EMBL/GenBank/DDBJ databases">
        <title>The genomes of 5 underutilized Papilionoideae crops provide insights into root nodulation and disease resistanc.</title>
        <authorList>
            <person name="Jiang F."/>
        </authorList>
    </citation>
    <scope>NUCLEOTIDE SEQUENCE [LARGE SCALE GENOMIC DNA]</scope>
    <source>
        <strain evidence="1">LVBAO_FW01</strain>
        <tissue evidence="1">Leaves</tissue>
    </source>
</reference>
<evidence type="ECO:0000313" key="2">
    <source>
        <dbReference type="Proteomes" id="UP001367508"/>
    </source>
</evidence>
<sequence length="81" mass="9253">MGRPAPGWVHSVQKTTYLGFEPWSWGVHKRESEPCVLLLQRRFASPSRSLKTPIKNSPIYSPVFSSPNPRRRFDLALMASL</sequence>
<name>A0AAN9L6E4_CANGL</name>
<organism evidence="1 2">
    <name type="scientific">Canavalia gladiata</name>
    <name type="common">Sword bean</name>
    <name type="synonym">Dolichos gladiatus</name>
    <dbReference type="NCBI Taxonomy" id="3824"/>
    <lineage>
        <taxon>Eukaryota</taxon>
        <taxon>Viridiplantae</taxon>
        <taxon>Streptophyta</taxon>
        <taxon>Embryophyta</taxon>
        <taxon>Tracheophyta</taxon>
        <taxon>Spermatophyta</taxon>
        <taxon>Magnoliopsida</taxon>
        <taxon>eudicotyledons</taxon>
        <taxon>Gunneridae</taxon>
        <taxon>Pentapetalae</taxon>
        <taxon>rosids</taxon>
        <taxon>fabids</taxon>
        <taxon>Fabales</taxon>
        <taxon>Fabaceae</taxon>
        <taxon>Papilionoideae</taxon>
        <taxon>50 kb inversion clade</taxon>
        <taxon>NPAAA clade</taxon>
        <taxon>indigoferoid/millettioid clade</taxon>
        <taxon>Phaseoleae</taxon>
        <taxon>Canavalia</taxon>
    </lineage>
</organism>
<accession>A0AAN9L6E4</accession>
<evidence type="ECO:0000313" key="1">
    <source>
        <dbReference type="EMBL" id="KAK7328524.1"/>
    </source>
</evidence>
<protein>
    <submittedName>
        <fullName evidence="1">Uncharacterized protein</fullName>
    </submittedName>
</protein>
<proteinExistence type="predicted"/>
<gene>
    <name evidence="1" type="ORF">VNO77_22633</name>
</gene>
<dbReference type="AlphaFoldDB" id="A0AAN9L6E4"/>
<keyword evidence="2" id="KW-1185">Reference proteome</keyword>
<dbReference type="EMBL" id="JAYMYQ010000005">
    <property type="protein sequence ID" value="KAK7328524.1"/>
    <property type="molecule type" value="Genomic_DNA"/>
</dbReference>
<dbReference type="Proteomes" id="UP001367508">
    <property type="component" value="Unassembled WGS sequence"/>
</dbReference>
<comment type="caution">
    <text evidence="1">The sequence shown here is derived from an EMBL/GenBank/DDBJ whole genome shotgun (WGS) entry which is preliminary data.</text>
</comment>